<evidence type="ECO:0000313" key="11">
    <source>
        <dbReference type="EMBL" id="SNT23107.1"/>
    </source>
</evidence>
<dbReference type="InterPro" id="IPR001709">
    <property type="entry name" value="Flavoprot_Pyr_Nucl_cyt_Rdtase"/>
</dbReference>
<dbReference type="InterPro" id="IPR011884">
    <property type="entry name" value="PaaE"/>
</dbReference>
<dbReference type="PANTHER" id="PTHR47354">
    <property type="entry name" value="NADH OXIDOREDUCTASE HCR"/>
    <property type="match status" value="1"/>
</dbReference>
<dbReference type="Gene3D" id="3.10.20.30">
    <property type="match status" value="1"/>
</dbReference>
<dbReference type="InterPro" id="IPR001433">
    <property type="entry name" value="OxRdtase_FAD/NAD-bd"/>
</dbReference>
<dbReference type="Gene3D" id="2.40.30.10">
    <property type="entry name" value="Translation factors"/>
    <property type="match status" value="1"/>
</dbReference>
<keyword evidence="3" id="KW-0001">2Fe-2S</keyword>
<evidence type="ECO:0000256" key="4">
    <source>
        <dbReference type="ARBA" id="ARBA00022723"/>
    </source>
</evidence>
<dbReference type="SUPFAM" id="SSF63380">
    <property type="entry name" value="Riboflavin synthase domain-like"/>
    <property type="match status" value="1"/>
</dbReference>
<dbReference type="RefSeq" id="WP_089321592.1">
    <property type="nucleotide sequence ID" value="NZ_FZOQ01000033.1"/>
</dbReference>
<dbReference type="NCBIfam" id="TIGR02160">
    <property type="entry name" value="PA_CoA_Oxy5"/>
    <property type="match status" value="1"/>
</dbReference>
<dbReference type="InterPro" id="IPR050415">
    <property type="entry name" value="MRET"/>
</dbReference>
<keyword evidence="6" id="KW-0560">Oxidoreductase</keyword>
<dbReference type="OrthoDB" id="9789468at2"/>
<dbReference type="EMBL" id="FZOQ01000033">
    <property type="protein sequence ID" value="SNT23107.1"/>
    <property type="molecule type" value="Genomic_DNA"/>
</dbReference>
<evidence type="ECO:0000256" key="5">
    <source>
        <dbReference type="ARBA" id="ARBA00022827"/>
    </source>
</evidence>
<feature type="domain" description="2Fe-2S ferredoxin-type" evidence="9">
    <location>
        <begin position="268"/>
        <end position="358"/>
    </location>
</feature>
<gene>
    <name evidence="11" type="ORF">SAMN06296052_13318</name>
</gene>
<dbReference type="GO" id="GO:0051537">
    <property type="term" value="F:2 iron, 2 sulfur cluster binding"/>
    <property type="evidence" value="ECO:0007669"/>
    <property type="project" value="UniProtKB-KW"/>
</dbReference>
<evidence type="ECO:0000256" key="7">
    <source>
        <dbReference type="ARBA" id="ARBA00023004"/>
    </source>
</evidence>
<dbReference type="GO" id="GO:0050660">
    <property type="term" value="F:flavin adenine dinucleotide binding"/>
    <property type="evidence" value="ECO:0007669"/>
    <property type="project" value="TreeGrafter"/>
</dbReference>
<dbReference type="SUPFAM" id="SSF54292">
    <property type="entry name" value="2Fe-2S ferredoxin-like"/>
    <property type="match status" value="1"/>
</dbReference>
<accession>A0A239KXL6</accession>
<evidence type="ECO:0000256" key="6">
    <source>
        <dbReference type="ARBA" id="ARBA00023002"/>
    </source>
</evidence>
<protein>
    <submittedName>
        <fullName evidence="11">Ring-1,2-phenylacetyl-CoA epoxidase subunit PaaE</fullName>
    </submittedName>
</protein>
<keyword evidence="2" id="KW-0285">Flavoprotein</keyword>
<dbReference type="InterPro" id="IPR036010">
    <property type="entry name" value="2Fe-2S_ferredoxin-like_sf"/>
</dbReference>
<dbReference type="Pfam" id="PF00970">
    <property type="entry name" value="FAD_binding_6"/>
    <property type="match status" value="1"/>
</dbReference>
<dbReference type="InterPro" id="IPR006058">
    <property type="entry name" value="2Fe2S_fd_BS"/>
</dbReference>
<dbReference type="GO" id="GO:0010124">
    <property type="term" value="P:phenylacetate catabolic process"/>
    <property type="evidence" value="ECO:0007669"/>
    <property type="project" value="InterPro"/>
</dbReference>
<dbReference type="InterPro" id="IPR039261">
    <property type="entry name" value="FNR_nucleotide-bd"/>
</dbReference>
<sequence>MSRFHKVRIKSINKETHDCVTVALDVPEELKDTFRYTQGQYLTFRRDINGEELRRSYSICSSPLENEWRVAIKKVPAGRFSGYANESLQVGEELEVMPPMGRFFTELNPANQKQYVAFAAGSGITPVFSIIKTILMTEPHSQVSLIYGNRGRNSIIFKEAIEGLKNKYLDRLSVYHVLSREQGEAELLFGRIDKQKAQLFLQKLIKPEEIDECFICGPEEMIFGVKDALTEAGVATRKIHYELFTTGESGQKNKAAKERPAGEDDKMSQVTVKLDGAVLNMEMSYYGKTILDAAIDRGADLPYSCKGGVCSTCRARVTEGEVEMDVNYSLEPDEVQAGYVLTCQSRPLTEKVVVDFDQ</sequence>
<evidence type="ECO:0000256" key="2">
    <source>
        <dbReference type="ARBA" id="ARBA00022630"/>
    </source>
</evidence>
<dbReference type="GO" id="GO:0016491">
    <property type="term" value="F:oxidoreductase activity"/>
    <property type="evidence" value="ECO:0007669"/>
    <property type="project" value="UniProtKB-KW"/>
</dbReference>
<dbReference type="PRINTS" id="PR00371">
    <property type="entry name" value="FPNCR"/>
</dbReference>
<dbReference type="PROSITE" id="PS51085">
    <property type="entry name" value="2FE2S_FER_2"/>
    <property type="match status" value="1"/>
</dbReference>
<dbReference type="SUPFAM" id="SSF52343">
    <property type="entry name" value="Ferredoxin reductase-like, C-terminal NADP-linked domain"/>
    <property type="match status" value="1"/>
</dbReference>
<evidence type="ECO:0000256" key="3">
    <source>
        <dbReference type="ARBA" id="ARBA00022714"/>
    </source>
</evidence>
<dbReference type="Pfam" id="PF00111">
    <property type="entry name" value="Fer2"/>
    <property type="match status" value="1"/>
</dbReference>
<keyword evidence="4" id="KW-0479">Metal-binding</keyword>
<keyword evidence="8" id="KW-0411">Iron-sulfur</keyword>
<feature type="domain" description="FAD-binding FR-type" evidence="10">
    <location>
        <begin position="2"/>
        <end position="106"/>
    </location>
</feature>
<dbReference type="PRINTS" id="PR00410">
    <property type="entry name" value="PHEHYDRXLASE"/>
</dbReference>
<evidence type="ECO:0000259" key="10">
    <source>
        <dbReference type="PROSITE" id="PS51384"/>
    </source>
</evidence>
<reference evidence="12" key="1">
    <citation type="submission" date="2017-06" db="EMBL/GenBank/DDBJ databases">
        <authorList>
            <person name="Varghese N."/>
            <person name="Submissions S."/>
        </authorList>
    </citation>
    <scope>NUCLEOTIDE SEQUENCE [LARGE SCALE GENOMIC DNA]</scope>
    <source>
        <strain evidence="12">NKM1</strain>
    </source>
</reference>
<dbReference type="AlphaFoldDB" id="A0A239KXL6"/>
<keyword evidence="12" id="KW-1185">Reference proteome</keyword>
<dbReference type="PROSITE" id="PS51384">
    <property type="entry name" value="FAD_FR"/>
    <property type="match status" value="1"/>
</dbReference>
<dbReference type="InterPro" id="IPR012675">
    <property type="entry name" value="Beta-grasp_dom_sf"/>
</dbReference>
<dbReference type="InterPro" id="IPR001041">
    <property type="entry name" value="2Fe-2S_ferredoxin-type"/>
</dbReference>
<evidence type="ECO:0000259" key="9">
    <source>
        <dbReference type="PROSITE" id="PS51085"/>
    </source>
</evidence>
<dbReference type="Pfam" id="PF00175">
    <property type="entry name" value="NAD_binding_1"/>
    <property type="match status" value="1"/>
</dbReference>
<comment type="cofactor">
    <cofactor evidence="1">
        <name>FAD</name>
        <dbReference type="ChEBI" id="CHEBI:57692"/>
    </cofactor>
</comment>
<dbReference type="PROSITE" id="PS00197">
    <property type="entry name" value="2FE2S_FER_1"/>
    <property type="match status" value="1"/>
</dbReference>
<name>A0A239KXL6_9BACT</name>
<dbReference type="InterPro" id="IPR017927">
    <property type="entry name" value="FAD-bd_FR_type"/>
</dbReference>
<dbReference type="GO" id="GO:0046872">
    <property type="term" value="F:metal ion binding"/>
    <property type="evidence" value="ECO:0007669"/>
    <property type="project" value="UniProtKB-KW"/>
</dbReference>
<organism evidence="11 12">
    <name type="scientific">Pontibacter ummariensis</name>
    <dbReference type="NCBI Taxonomy" id="1610492"/>
    <lineage>
        <taxon>Bacteria</taxon>
        <taxon>Pseudomonadati</taxon>
        <taxon>Bacteroidota</taxon>
        <taxon>Cytophagia</taxon>
        <taxon>Cytophagales</taxon>
        <taxon>Hymenobacteraceae</taxon>
        <taxon>Pontibacter</taxon>
    </lineage>
</organism>
<evidence type="ECO:0000256" key="1">
    <source>
        <dbReference type="ARBA" id="ARBA00001974"/>
    </source>
</evidence>
<dbReference type="Gene3D" id="3.40.50.80">
    <property type="entry name" value="Nucleotide-binding domain of ferredoxin-NADP reductase (FNR) module"/>
    <property type="match status" value="1"/>
</dbReference>
<dbReference type="CDD" id="cd06214">
    <property type="entry name" value="PA_degradation_oxidoreductase_like"/>
    <property type="match status" value="1"/>
</dbReference>
<dbReference type="Proteomes" id="UP000198432">
    <property type="component" value="Unassembled WGS sequence"/>
</dbReference>
<evidence type="ECO:0000256" key="8">
    <source>
        <dbReference type="ARBA" id="ARBA00023014"/>
    </source>
</evidence>
<dbReference type="InterPro" id="IPR017938">
    <property type="entry name" value="Riboflavin_synthase-like_b-brl"/>
</dbReference>
<keyword evidence="5" id="KW-0274">FAD</keyword>
<dbReference type="CDD" id="cd00207">
    <property type="entry name" value="fer2"/>
    <property type="match status" value="1"/>
</dbReference>
<evidence type="ECO:0000313" key="12">
    <source>
        <dbReference type="Proteomes" id="UP000198432"/>
    </source>
</evidence>
<dbReference type="PANTHER" id="PTHR47354:SF8">
    <property type="entry name" value="1,2-PHENYLACETYL-COA EPOXIDASE, SUBUNIT E"/>
    <property type="match status" value="1"/>
</dbReference>
<proteinExistence type="predicted"/>
<dbReference type="InterPro" id="IPR008333">
    <property type="entry name" value="Cbr1-like_FAD-bd_dom"/>
</dbReference>
<keyword evidence="7" id="KW-0408">Iron</keyword>